<proteinExistence type="predicted"/>
<sequence length="420" mass="45523">MSVLENSGIRATPLRPTARAWWLLGAGVVIAVLGDLLDVPPMRWSGIALAVLPVLMLLARFIVRPRLEVERTVYPTTVAAGDRLRVVAEVQNQSIFGVEPGSYLDVVTGADRAHVGGVLPAIASRLHPREGRRRRRIAYGLDRMRRGIRQVGPLLLENTDGLGLTRRVVRVGDVQEIEVWPHVHDVSQFDVPVLRSGEEVEVTLGRGGEADDVITREYRRGDPLRRVHWKASARAGELRVRQEEHHSEAVGMVVLGTAPSKDEWFDDSFDLAVSVAASVVVRLHELGFDTETSATHPAPDAEGVELDRLQTAASDALHPLMRRLMLIQPAPAGTPAEVEALADVIARVGSGPLIYVGKVNDTAAVPLCEVGEPAIAILVNGPGERPEGVAEFLRAGWRVALMQAGARDPWQSVRVLGAAA</sequence>
<feature type="transmembrane region" description="Helical" evidence="1">
    <location>
        <begin position="43"/>
        <end position="63"/>
    </location>
</feature>
<gene>
    <name evidence="3" type="ORF">M3M28_02435</name>
</gene>
<reference evidence="3" key="1">
    <citation type="submission" date="2022-05" db="EMBL/GenBank/DDBJ databases">
        <title>Complete genome sequence of toluene-degrading Gulosibacter sediminis strain ACHW.36C.</title>
        <authorList>
            <person name="Wai A.C."/>
            <person name="Lai G.K."/>
            <person name="Griffin S.D."/>
            <person name="Leung F.C."/>
        </authorList>
    </citation>
    <scope>NUCLEOTIDE SEQUENCE [LARGE SCALE GENOMIC DNA]</scope>
    <source>
        <strain evidence="3">ACHW.36C</strain>
    </source>
</reference>
<protein>
    <submittedName>
        <fullName evidence="3">DUF58 domain-containing protein</fullName>
    </submittedName>
</protein>
<keyword evidence="1" id="KW-1133">Transmembrane helix</keyword>
<keyword evidence="1" id="KW-0472">Membrane</keyword>
<organism evidence="3">
    <name type="scientific">Gulosibacter sediminis</name>
    <dbReference type="NCBI Taxonomy" id="1729695"/>
    <lineage>
        <taxon>Bacteria</taxon>
        <taxon>Bacillati</taxon>
        <taxon>Actinomycetota</taxon>
        <taxon>Actinomycetes</taxon>
        <taxon>Micrococcales</taxon>
        <taxon>Microbacteriaceae</taxon>
        <taxon>Gulosibacter</taxon>
    </lineage>
</organism>
<dbReference type="PANTHER" id="PTHR34351:SF1">
    <property type="entry name" value="SLR1927 PROTEIN"/>
    <property type="match status" value="1"/>
</dbReference>
<evidence type="ECO:0000256" key="1">
    <source>
        <dbReference type="SAM" id="Phobius"/>
    </source>
</evidence>
<accession>A0ABY4MY28</accession>
<keyword evidence="1" id="KW-0812">Transmembrane</keyword>
<dbReference type="EMBL" id="CP097160">
    <property type="protein sequence ID" value="UQN15346.1"/>
    <property type="molecule type" value="Genomic_DNA"/>
</dbReference>
<feature type="transmembrane region" description="Helical" evidence="1">
    <location>
        <begin position="20"/>
        <end position="37"/>
    </location>
</feature>
<feature type="domain" description="DUF58" evidence="2">
    <location>
        <begin position="215"/>
        <end position="281"/>
    </location>
</feature>
<dbReference type="Pfam" id="PF01882">
    <property type="entry name" value="DUF58"/>
    <property type="match status" value="1"/>
</dbReference>
<name>A0ABY4MY28_9MICO</name>
<dbReference type="InterPro" id="IPR002881">
    <property type="entry name" value="DUF58"/>
</dbReference>
<evidence type="ECO:0000259" key="2">
    <source>
        <dbReference type="Pfam" id="PF01882"/>
    </source>
</evidence>
<evidence type="ECO:0000313" key="3">
    <source>
        <dbReference type="EMBL" id="UQN15346.1"/>
    </source>
</evidence>
<dbReference type="PANTHER" id="PTHR34351">
    <property type="entry name" value="SLR1927 PROTEIN-RELATED"/>
    <property type="match status" value="1"/>
</dbReference>